<dbReference type="Gene3D" id="6.10.250.3200">
    <property type="match status" value="1"/>
</dbReference>
<comment type="similarity">
    <text evidence="3">Belongs to the methyl-accepting chemotaxis (MCP) protein family.</text>
</comment>
<dbReference type="Pfam" id="PF00015">
    <property type="entry name" value="MCPsignal"/>
    <property type="match status" value="1"/>
</dbReference>
<organism evidence="7 8">
    <name type="scientific">Vibrio sinaloensis DSM 21326</name>
    <dbReference type="NCBI Taxonomy" id="945550"/>
    <lineage>
        <taxon>Bacteria</taxon>
        <taxon>Pseudomonadati</taxon>
        <taxon>Pseudomonadota</taxon>
        <taxon>Gammaproteobacteria</taxon>
        <taxon>Vibrionales</taxon>
        <taxon>Vibrionaceae</taxon>
        <taxon>Vibrio</taxon>
        <taxon>Vibrio oreintalis group</taxon>
    </lineage>
</organism>
<dbReference type="PRINTS" id="PR00260">
    <property type="entry name" value="CHEMTRNSDUCR"/>
</dbReference>
<evidence type="ECO:0000313" key="7">
    <source>
        <dbReference type="EMBL" id="EGA71567.1"/>
    </source>
</evidence>
<evidence type="ECO:0000259" key="6">
    <source>
        <dbReference type="PROSITE" id="PS50111"/>
    </source>
</evidence>
<evidence type="ECO:0000256" key="4">
    <source>
        <dbReference type="PROSITE-ProRule" id="PRU00284"/>
    </source>
</evidence>
<gene>
    <name evidence="7" type="ORF">VISI1226_12311</name>
</gene>
<evidence type="ECO:0000256" key="5">
    <source>
        <dbReference type="SAM" id="Coils"/>
    </source>
</evidence>
<dbReference type="GO" id="GO:0006935">
    <property type="term" value="P:chemotaxis"/>
    <property type="evidence" value="ECO:0007669"/>
    <property type="project" value="InterPro"/>
</dbReference>
<comment type="caution">
    <text evidence="7">The sequence shown here is derived from an EMBL/GenBank/DDBJ whole genome shotgun (WGS) entry which is preliminary data.</text>
</comment>
<dbReference type="PANTHER" id="PTHR32089">
    <property type="entry name" value="METHYL-ACCEPTING CHEMOTAXIS PROTEIN MCPB"/>
    <property type="match status" value="1"/>
</dbReference>
<accession>E8M2Q9</accession>
<sequence>MQLMFGLKRIKLENETLKKELTALKHQHQMELETLNHQLAKAEQSANTAKQNYTSSDQLMSSSLKGGDMLQTIRTAMVESAQSMAQENQDLQQLDEMFKQTHQALNRLDDRAVKISSQASDSIESVQILDTTANSISQLVSTIQEISDQTNLLALNAAIEAARAGDAGRGFAVVADEVRTLAAKASDASEQIDSLVNQALTQVNSIKTSINENQICAEEVSTSSAQIGSIVNEVVVKSEHMKQVIHVASTRAFLDTVKLDHALWKNNIYRLLQNGQFTETVNSHSECRLGQWYYRGDGQAFNHLRSFSMIEEPHKGVHESGRRAMNQANAGNMDAMASSINAMEDASERVVVQIDHLMDEIIASPSKD</sequence>
<proteinExistence type="inferred from homology"/>
<feature type="domain" description="Methyl-accepting transducer" evidence="6">
    <location>
        <begin position="41"/>
        <end position="262"/>
    </location>
</feature>
<dbReference type="Proteomes" id="UP000006228">
    <property type="component" value="Unassembled WGS sequence"/>
</dbReference>
<dbReference type="PANTHER" id="PTHR32089:SF70">
    <property type="entry name" value="ENERGY TAXIS MODULATING METHYL ACCEPTING SENSORY TRANSDUCER"/>
    <property type="match status" value="1"/>
</dbReference>
<dbReference type="SMART" id="SM00283">
    <property type="entry name" value="MA"/>
    <property type="match status" value="1"/>
</dbReference>
<comment type="subcellular location">
    <subcellularLocation>
        <location evidence="1">Membrane</location>
    </subcellularLocation>
</comment>
<dbReference type="EMBL" id="AEVT01000018">
    <property type="protein sequence ID" value="EGA71567.1"/>
    <property type="molecule type" value="Genomic_DNA"/>
</dbReference>
<dbReference type="InterPro" id="IPR025991">
    <property type="entry name" value="Chemoreceptor_zinc-bind_dom"/>
</dbReference>
<keyword evidence="2 4" id="KW-0807">Transducer</keyword>
<dbReference type="PROSITE" id="PS50111">
    <property type="entry name" value="CHEMOTAXIS_TRANSDUC_2"/>
    <property type="match status" value="1"/>
</dbReference>
<keyword evidence="5" id="KW-0175">Coiled coil</keyword>
<dbReference type="GO" id="GO:0004888">
    <property type="term" value="F:transmembrane signaling receptor activity"/>
    <property type="evidence" value="ECO:0007669"/>
    <property type="project" value="InterPro"/>
</dbReference>
<feature type="coiled-coil region" evidence="5">
    <location>
        <begin position="7"/>
        <end position="52"/>
    </location>
</feature>
<dbReference type="InterPro" id="IPR004090">
    <property type="entry name" value="Chemotax_Me-accpt_rcpt"/>
</dbReference>
<dbReference type="GO" id="GO:0016020">
    <property type="term" value="C:membrane"/>
    <property type="evidence" value="ECO:0007669"/>
    <property type="project" value="UniProtKB-SubCell"/>
</dbReference>
<dbReference type="AlphaFoldDB" id="E8M2Q9"/>
<name>E8M2Q9_PHOS4</name>
<dbReference type="GO" id="GO:0007165">
    <property type="term" value="P:signal transduction"/>
    <property type="evidence" value="ECO:0007669"/>
    <property type="project" value="UniProtKB-KW"/>
</dbReference>
<evidence type="ECO:0000313" key="8">
    <source>
        <dbReference type="Proteomes" id="UP000006228"/>
    </source>
</evidence>
<evidence type="ECO:0000256" key="3">
    <source>
        <dbReference type="ARBA" id="ARBA00029447"/>
    </source>
</evidence>
<dbReference type="Gene3D" id="1.20.120.30">
    <property type="entry name" value="Aspartate receptor, ligand-binding domain"/>
    <property type="match status" value="1"/>
</dbReference>
<dbReference type="eggNOG" id="COG0840">
    <property type="taxonomic scope" value="Bacteria"/>
</dbReference>
<reference evidence="7 8" key="1">
    <citation type="journal article" date="2012" name="Int. J. Syst. Evol. Microbiol.">
        <title>Vibrio caribbeanicus sp. nov., isolated from the marine sponge Scleritoderma cyanea.</title>
        <authorList>
            <person name="Hoffmann M."/>
            <person name="Monday S.R."/>
            <person name="Allard M.W."/>
            <person name="Strain E.A."/>
            <person name="Whittaker P."/>
            <person name="Naum M."/>
            <person name="McCarthy P.J."/>
            <person name="Lopez J.V."/>
            <person name="Fischer M."/>
            <person name="Brown E.W."/>
        </authorList>
    </citation>
    <scope>NUCLEOTIDE SEQUENCE [LARGE SCALE GENOMIC DNA]</scope>
    <source>
        <strain evidence="8">DSMZ 21326</strain>
    </source>
</reference>
<evidence type="ECO:0000256" key="1">
    <source>
        <dbReference type="ARBA" id="ARBA00004370"/>
    </source>
</evidence>
<dbReference type="SUPFAM" id="SSF58104">
    <property type="entry name" value="Methyl-accepting chemotaxis protein (MCP) signaling domain"/>
    <property type="match status" value="1"/>
</dbReference>
<dbReference type="Pfam" id="PF13682">
    <property type="entry name" value="CZB"/>
    <property type="match status" value="1"/>
</dbReference>
<protein>
    <submittedName>
        <fullName evidence="7">Methyl-accepting chemotaxis protein</fullName>
    </submittedName>
</protein>
<dbReference type="InterPro" id="IPR004089">
    <property type="entry name" value="MCPsignal_dom"/>
</dbReference>
<evidence type="ECO:0000256" key="2">
    <source>
        <dbReference type="ARBA" id="ARBA00023224"/>
    </source>
</evidence>